<accession>A0ABT2Z2J5</accession>
<dbReference type="Proteomes" id="UP001652503">
    <property type="component" value="Unassembled WGS sequence"/>
</dbReference>
<evidence type="ECO:0000313" key="1">
    <source>
        <dbReference type="EMBL" id="MCV2865349.1"/>
    </source>
</evidence>
<name>A0ABT2Z2J5_9RHOB</name>
<evidence type="ECO:0000313" key="2">
    <source>
        <dbReference type="Proteomes" id="UP001652503"/>
    </source>
</evidence>
<proteinExistence type="predicted"/>
<evidence type="ECO:0008006" key="3">
    <source>
        <dbReference type="Google" id="ProtNLM"/>
    </source>
</evidence>
<sequence length="111" mass="12369">MIAILLLAATGAQAQESWLRLRQGELNNALSAHRLRLEDGATQSFGEDGFTRRAAEVSQRGHWKIDGDKLCTAWPPAEGWTCYRVFVSGDRKRLRFLDDVGAATVGTYMSR</sequence>
<reference evidence="1 2" key="1">
    <citation type="submission" date="2022-10" db="EMBL/GenBank/DDBJ databases">
        <title>Defluviimonas sp. nov., isolated from ocean surface water.</title>
        <authorList>
            <person name="He W."/>
            <person name="Wang L."/>
            <person name="Zhang D.-F."/>
        </authorList>
    </citation>
    <scope>NUCLEOTIDE SEQUENCE [LARGE SCALE GENOMIC DNA]</scope>
    <source>
        <strain evidence="1 2">WL0075</strain>
    </source>
</reference>
<organism evidence="1 2">
    <name type="scientific">Albidovulum sediminicola</name>
    <dbReference type="NCBI Taxonomy" id="2984331"/>
    <lineage>
        <taxon>Bacteria</taxon>
        <taxon>Pseudomonadati</taxon>
        <taxon>Pseudomonadota</taxon>
        <taxon>Alphaproteobacteria</taxon>
        <taxon>Rhodobacterales</taxon>
        <taxon>Paracoccaceae</taxon>
        <taxon>Albidovulum</taxon>
    </lineage>
</organism>
<protein>
    <recommendedName>
        <fullName evidence="3">Dihydrodipicolinate reductase</fullName>
    </recommendedName>
</protein>
<gene>
    <name evidence="1" type="ORF">OE647_11495</name>
</gene>
<dbReference type="EMBL" id="JAOWLA010000010">
    <property type="protein sequence ID" value="MCV2865349.1"/>
    <property type="molecule type" value="Genomic_DNA"/>
</dbReference>
<dbReference type="RefSeq" id="WP_263721871.1">
    <property type="nucleotide sequence ID" value="NZ_JAOWLA010000010.1"/>
</dbReference>
<comment type="caution">
    <text evidence="1">The sequence shown here is derived from an EMBL/GenBank/DDBJ whole genome shotgun (WGS) entry which is preliminary data.</text>
</comment>
<keyword evidence="2" id="KW-1185">Reference proteome</keyword>